<dbReference type="STRING" id="640205.SAMN05216381_0836"/>
<proteinExistence type="predicted"/>
<reference evidence="1 2" key="1">
    <citation type="submission" date="2016-10" db="EMBL/GenBank/DDBJ databases">
        <authorList>
            <person name="de Groot N.N."/>
        </authorList>
    </citation>
    <scope>NUCLEOTIDE SEQUENCE [LARGE SCALE GENOMIC DNA]</scope>
    <source>
        <strain evidence="1 2">LMG 25475</strain>
    </source>
</reference>
<dbReference type="OrthoDB" id="6911134at2"/>
<accession>A0A1G7HZK5</accession>
<dbReference type="EMBL" id="FNBM01000001">
    <property type="protein sequence ID" value="SDF05584.1"/>
    <property type="molecule type" value="Genomic_DNA"/>
</dbReference>
<name>A0A1G7HZK5_9GAMM</name>
<dbReference type="RefSeq" id="WP_143024572.1">
    <property type="nucleotide sequence ID" value="NZ_FNBM01000001.1"/>
</dbReference>
<sequence>MQNLADSLLNYLWTLNFSSDDIGFDEDWAVKEIESLAHEIEHNFTDAERQALKDSASRSLARWLREPDEHGYTPRKLLKPEQRIFLECIASGKFSGPELS</sequence>
<dbReference type="Proteomes" id="UP000243378">
    <property type="component" value="Unassembled WGS sequence"/>
</dbReference>
<gene>
    <name evidence="1" type="ORF">SAMN05216381_0836</name>
</gene>
<evidence type="ECO:0000313" key="2">
    <source>
        <dbReference type="Proteomes" id="UP000243378"/>
    </source>
</evidence>
<organism evidence="1 2">
    <name type="scientific">Phytopseudomonas seleniipraecipitans</name>
    <dbReference type="NCBI Taxonomy" id="640205"/>
    <lineage>
        <taxon>Bacteria</taxon>
        <taxon>Pseudomonadati</taxon>
        <taxon>Pseudomonadota</taxon>
        <taxon>Gammaproteobacteria</taxon>
        <taxon>Pseudomonadales</taxon>
        <taxon>Pseudomonadaceae</taxon>
        <taxon>Phytopseudomonas</taxon>
    </lineage>
</organism>
<evidence type="ECO:0000313" key="1">
    <source>
        <dbReference type="EMBL" id="SDF05584.1"/>
    </source>
</evidence>
<protein>
    <submittedName>
        <fullName evidence="1">Uncharacterized protein</fullName>
    </submittedName>
</protein>
<dbReference type="AlphaFoldDB" id="A0A1G7HZK5"/>